<dbReference type="Gene3D" id="3.40.630.10">
    <property type="entry name" value="Zn peptidases"/>
    <property type="match status" value="1"/>
</dbReference>
<evidence type="ECO:0000256" key="1">
    <source>
        <dbReference type="ARBA" id="ARBA00022670"/>
    </source>
</evidence>
<accession>A0A0K1EBP7</accession>
<dbReference type="KEGG" id="ccro:CMC5_024560"/>
<sequence>MKPRWHHEEAWLAHVARWIALHPTAGSPAAERVATEIGVHLDELGLQVELVQRRQHSPLLIARRRAPPGAPTLGIYGHYDVEPIYGHWTHDPTQLRVDAGRAYGRGIADNLGPLAQRLLAARDVRDWPGIVWVLEGEEETGSPLLAEHLDALSETDVSWWLDETGYFEAPDRQRLLLARWPSALDPLPTTWRDLAAAHAVSTVVAHRELNRASGGSSAPVSQLFRGRPYASFGPNDEASNVHAANESIPLGALLLSAHQFVATLEHLGMQRLP</sequence>
<dbReference type="SUPFAM" id="SSF53187">
    <property type="entry name" value="Zn-dependent exopeptidases"/>
    <property type="match status" value="1"/>
</dbReference>
<evidence type="ECO:0000313" key="5">
    <source>
        <dbReference type="Proteomes" id="UP000067626"/>
    </source>
</evidence>
<dbReference type="AlphaFoldDB" id="A0A0K1EBP7"/>
<dbReference type="GO" id="GO:0006508">
    <property type="term" value="P:proteolysis"/>
    <property type="evidence" value="ECO:0007669"/>
    <property type="project" value="UniProtKB-KW"/>
</dbReference>
<keyword evidence="5" id="KW-1185">Reference proteome</keyword>
<keyword evidence="3" id="KW-0378">Hydrolase</keyword>
<proteinExistence type="predicted"/>
<evidence type="ECO:0000256" key="2">
    <source>
        <dbReference type="ARBA" id="ARBA00022723"/>
    </source>
</evidence>
<evidence type="ECO:0000313" key="4">
    <source>
        <dbReference type="EMBL" id="AKT38311.1"/>
    </source>
</evidence>
<reference evidence="4 5" key="1">
    <citation type="submission" date="2015-07" db="EMBL/GenBank/DDBJ databases">
        <title>Genome analysis of myxobacterium Chondromyces crocatus Cm c5 reveals a high potential for natural compound synthesis and the genetic basis for the loss of fruiting body formation.</title>
        <authorList>
            <person name="Zaburannyi N."/>
            <person name="Bunk B."/>
            <person name="Maier J."/>
            <person name="Overmann J."/>
            <person name="Mueller R."/>
        </authorList>
    </citation>
    <scope>NUCLEOTIDE SEQUENCE [LARGE SCALE GENOMIC DNA]</scope>
    <source>
        <strain evidence="4 5">Cm c5</strain>
    </source>
</reference>
<protein>
    <submittedName>
        <fullName evidence="4">Peptidase M20</fullName>
    </submittedName>
</protein>
<gene>
    <name evidence="4" type="ORF">CMC5_024560</name>
</gene>
<keyword evidence="2" id="KW-0479">Metal-binding</keyword>
<dbReference type="InterPro" id="IPR002933">
    <property type="entry name" value="Peptidase_M20"/>
</dbReference>
<dbReference type="GO" id="GO:0008233">
    <property type="term" value="F:peptidase activity"/>
    <property type="evidence" value="ECO:0007669"/>
    <property type="project" value="UniProtKB-KW"/>
</dbReference>
<dbReference type="Pfam" id="PF01546">
    <property type="entry name" value="Peptidase_M20"/>
    <property type="match status" value="1"/>
</dbReference>
<organism evidence="4 5">
    <name type="scientific">Chondromyces crocatus</name>
    <dbReference type="NCBI Taxonomy" id="52"/>
    <lineage>
        <taxon>Bacteria</taxon>
        <taxon>Pseudomonadati</taxon>
        <taxon>Myxococcota</taxon>
        <taxon>Polyangia</taxon>
        <taxon>Polyangiales</taxon>
        <taxon>Polyangiaceae</taxon>
        <taxon>Chondromyces</taxon>
    </lineage>
</organism>
<dbReference type="PANTHER" id="PTHR43270:SF8">
    <property type="entry name" value="DI- AND TRIPEPTIDASE DUG2-RELATED"/>
    <property type="match status" value="1"/>
</dbReference>
<dbReference type="EMBL" id="CP012159">
    <property type="protein sequence ID" value="AKT38311.1"/>
    <property type="molecule type" value="Genomic_DNA"/>
</dbReference>
<dbReference type="Proteomes" id="UP000067626">
    <property type="component" value="Chromosome"/>
</dbReference>
<keyword evidence="1" id="KW-0645">Protease</keyword>
<dbReference type="OrthoDB" id="9792335at2"/>
<dbReference type="RefSeq" id="WP_050430556.1">
    <property type="nucleotide sequence ID" value="NZ_CP012159.1"/>
</dbReference>
<dbReference type="PANTHER" id="PTHR43270">
    <property type="entry name" value="BETA-ALA-HIS DIPEPTIDASE"/>
    <property type="match status" value="1"/>
</dbReference>
<dbReference type="STRING" id="52.CMC5_024560"/>
<name>A0A0K1EBP7_CHOCO</name>
<dbReference type="GO" id="GO:0046872">
    <property type="term" value="F:metal ion binding"/>
    <property type="evidence" value="ECO:0007669"/>
    <property type="project" value="UniProtKB-KW"/>
</dbReference>
<dbReference type="InterPro" id="IPR051458">
    <property type="entry name" value="Cyt/Met_Dipeptidase"/>
</dbReference>
<evidence type="ECO:0000256" key="3">
    <source>
        <dbReference type="ARBA" id="ARBA00022801"/>
    </source>
</evidence>